<accession>A0A0F9AJ35</accession>
<organism evidence="1">
    <name type="scientific">marine sediment metagenome</name>
    <dbReference type="NCBI Taxonomy" id="412755"/>
    <lineage>
        <taxon>unclassified sequences</taxon>
        <taxon>metagenomes</taxon>
        <taxon>ecological metagenomes</taxon>
    </lineage>
</organism>
<proteinExistence type="predicted"/>
<gene>
    <name evidence="1" type="ORF">LCGC14_2644070</name>
</gene>
<protein>
    <submittedName>
        <fullName evidence="1">Uncharacterized protein</fullName>
    </submittedName>
</protein>
<reference evidence="1" key="1">
    <citation type="journal article" date="2015" name="Nature">
        <title>Complex archaea that bridge the gap between prokaryotes and eukaryotes.</title>
        <authorList>
            <person name="Spang A."/>
            <person name="Saw J.H."/>
            <person name="Jorgensen S.L."/>
            <person name="Zaremba-Niedzwiedzka K."/>
            <person name="Martijn J."/>
            <person name="Lind A.E."/>
            <person name="van Eijk R."/>
            <person name="Schleper C."/>
            <person name="Guy L."/>
            <person name="Ettema T.J."/>
        </authorList>
    </citation>
    <scope>NUCLEOTIDE SEQUENCE</scope>
</reference>
<dbReference type="EMBL" id="LAZR01045674">
    <property type="protein sequence ID" value="KKK98305.1"/>
    <property type="molecule type" value="Genomic_DNA"/>
</dbReference>
<name>A0A0F9AJ35_9ZZZZ</name>
<sequence>VNLEGALRSPEGFLRSPENII</sequence>
<evidence type="ECO:0000313" key="1">
    <source>
        <dbReference type="EMBL" id="KKK98305.1"/>
    </source>
</evidence>
<dbReference type="AlphaFoldDB" id="A0A0F9AJ35"/>
<feature type="non-terminal residue" evidence="1">
    <location>
        <position position="1"/>
    </location>
</feature>
<comment type="caution">
    <text evidence="1">The sequence shown here is derived from an EMBL/GenBank/DDBJ whole genome shotgun (WGS) entry which is preliminary data.</text>
</comment>